<evidence type="ECO:0000259" key="12">
    <source>
        <dbReference type="Pfam" id="PF24833"/>
    </source>
</evidence>
<organism evidence="13 14">
    <name type="scientific">Muir Springs virus</name>
    <dbReference type="NCBI Taxonomy" id="932700"/>
    <lineage>
        <taxon>Viruses</taxon>
        <taxon>Riboviria</taxon>
        <taxon>Orthornavirae</taxon>
        <taxon>Negarnaviricota</taxon>
        <taxon>Haploviricotina</taxon>
        <taxon>Monjiviricetes</taxon>
        <taxon>Mononegavirales</taxon>
        <taxon>Rhabdoviridae</taxon>
        <taxon>Alpharhabdovirinae</taxon>
        <taxon>Barhavirus</taxon>
        <taxon>Barhavirus muir</taxon>
    </lineage>
</organism>
<evidence type="ECO:0000256" key="5">
    <source>
        <dbReference type="ARBA" id="ARBA00022879"/>
    </source>
</evidence>
<evidence type="ECO:0000256" key="10">
    <source>
        <dbReference type="SAM" id="Phobius"/>
    </source>
</evidence>
<keyword evidence="5" id="KW-0261">Viral envelope protein</keyword>
<comment type="subcellular location">
    <subcellularLocation>
        <location evidence="1">Virion membrane</location>
        <topology evidence="1">Single-pass type I membrane protein</topology>
    </subcellularLocation>
</comment>
<dbReference type="GO" id="GO:0055036">
    <property type="term" value="C:virion membrane"/>
    <property type="evidence" value="ECO:0007669"/>
    <property type="project" value="UniProtKB-SubCell"/>
</dbReference>
<keyword evidence="3" id="KW-0732">Signal</keyword>
<evidence type="ECO:0000256" key="2">
    <source>
        <dbReference type="ARBA" id="ARBA00022692"/>
    </source>
</evidence>
<feature type="transmembrane region" description="Helical" evidence="10">
    <location>
        <begin position="484"/>
        <end position="513"/>
    </location>
</feature>
<dbReference type="SUPFAM" id="SSF161008">
    <property type="entry name" value="Viral glycoprotein ectodomain-like"/>
    <property type="match status" value="1"/>
</dbReference>
<feature type="domain" description="Spike glycoprotein G central" evidence="12">
    <location>
        <begin position="287"/>
        <end position="412"/>
    </location>
</feature>
<dbReference type="Pfam" id="PF24833">
    <property type="entry name" value="Rhabdo_glycop_CD"/>
    <property type="match status" value="1"/>
</dbReference>
<feature type="compositionally biased region" description="Polar residues" evidence="9">
    <location>
        <begin position="583"/>
        <end position="592"/>
    </location>
</feature>
<evidence type="ECO:0000256" key="9">
    <source>
        <dbReference type="SAM" id="MobiDB-lite"/>
    </source>
</evidence>
<dbReference type="EMBL" id="KM204990">
    <property type="protein sequence ID" value="AJR28337.1"/>
    <property type="molecule type" value="Viral_cRNA"/>
</dbReference>
<keyword evidence="8" id="KW-0325">Glycoprotein</keyword>
<evidence type="ECO:0000256" key="8">
    <source>
        <dbReference type="ARBA" id="ARBA00023180"/>
    </source>
</evidence>
<dbReference type="KEGG" id="vg:65102581"/>
<keyword evidence="7 10" id="KW-0472">Membrane</keyword>
<reference evidence="13 14" key="1">
    <citation type="journal article" date="2015" name="PLoS Pathog.">
        <title>Evolution of genome size and complexity in the rhabdoviridae.</title>
        <authorList>
            <person name="Walker P.J."/>
            <person name="Firth C."/>
            <person name="Widen S.G."/>
            <person name="Blasdell K.R."/>
            <person name="Guzman H."/>
            <person name="Wood T.G."/>
            <person name="Paradkar P.N."/>
            <person name="Holmes E.C."/>
            <person name="Tesh R.B."/>
            <person name="Vasilakis N."/>
        </authorList>
    </citation>
    <scope>NUCLEOTIDE SEQUENCE [LARGE SCALE GENOMIC DNA]</scope>
    <source>
        <strain evidence="13">76V-23524</strain>
    </source>
</reference>
<feature type="domain" description="Spike glycoprotein fusion" evidence="11">
    <location>
        <begin position="97"/>
        <end position="196"/>
    </location>
</feature>
<keyword evidence="2 10" id="KW-0812">Transmembrane</keyword>
<dbReference type="RefSeq" id="YP_010087312.1">
    <property type="nucleotide sequence ID" value="NC_055532.1"/>
</dbReference>
<evidence type="ECO:0000256" key="4">
    <source>
        <dbReference type="ARBA" id="ARBA00022844"/>
    </source>
</evidence>
<dbReference type="Gene3D" id="2.30.29.130">
    <property type="match status" value="1"/>
</dbReference>
<dbReference type="Proteomes" id="UP000108562">
    <property type="component" value="Segment"/>
</dbReference>
<evidence type="ECO:0000259" key="11">
    <source>
        <dbReference type="Pfam" id="PF00974"/>
    </source>
</evidence>
<dbReference type="InterPro" id="IPR001903">
    <property type="entry name" value="Rhabdo_glycop_FD"/>
</dbReference>
<evidence type="ECO:0000256" key="3">
    <source>
        <dbReference type="ARBA" id="ARBA00022729"/>
    </source>
</evidence>
<sequence>MATFNIIFVLISFWTTLGISDESPHITVTAPETPDPILLQGDKTYLFLVPSESKNWKPADLNELSCPPLISKPDTAEMEYMSTDVMELQKHHELAPVQGYLCSGLRYKVICSEGFFGQKTITKKIENLEPDQNKCVQDLEKFINDDYLLPYFPSEDCNWMKETPVHQDFIVYQKHQVKYDPYHNGFYDALFKKDFCQEKICETEHDQTIWITNQELKQECTFNYPVKKHVFYKRDYSKMIIDYEINQWTSVEDGCLIRYCGQEGIRLSNGMFFVGKFYKLISNLPICPEGTKISYKPIKAQLDEIENEIILNQERLLCLDSIRQMTASKKLSFYSLSFLEPKSMSRHKVYRIHNNTLEYTETEWEPIVAFNFNGKNQIGVNKEGKEVYWNEWVPSGKDGLLSGFNGVYKKVNSSKISISRLETIKEDYEREMMIDHELVTVEHPKIVHLKRENITGSRVEIVNTEHSDVSGWFSSVLKSFWGKLMMTVVSIIIIIIIGLLIINCGPIICKTCISSYKKKKSRRDRFRADRETETGLRRQHRVVFHNNETDDERAIEMMEYSDTPRTLRPIPDSLPEPQEETTRNMSHSFFNR</sequence>
<dbReference type="GO" id="GO:0019031">
    <property type="term" value="C:viral envelope"/>
    <property type="evidence" value="ECO:0007669"/>
    <property type="project" value="UniProtKB-KW"/>
</dbReference>
<dbReference type="Pfam" id="PF00974">
    <property type="entry name" value="Rhabdo_glycop_FD"/>
    <property type="match status" value="1"/>
</dbReference>
<dbReference type="GeneID" id="65102581"/>
<accession>A0A0D3R1G0</accession>
<evidence type="ECO:0000313" key="13">
    <source>
        <dbReference type="EMBL" id="AJR28337.1"/>
    </source>
</evidence>
<dbReference type="InterPro" id="IPR055447">
    <property type="entry name" value="Rhabdo_glycop_CD"/>
</dbReference>
<evidence type="ECO:0000256" key="7">
    <source>
        <dbReference type="ARBA" id="ARBA00023136"/>
    </source>
</evidence>
<dbReference type="Gene3D" id="2.30.30.640">
    <property type="match status" value="1"/>
</dbReference>
<evidence type="ECO:0000313" key="14">
    <source>
        <dbReference type="Proteomes" id="UP000108562"/>
    </source>
</evidence>
<name>A0A0D3R1G0_9RHAB</name>
<protein>
    <submittedName>
        <fullName evidence="13">Glycoprotein</fullName>
    </submittedName>
</protein>
<keyword evidence="4" id="KW-0946">Virion</keyword>
<keyword evidence="6 10" id="KW-1133">Transmembrane helix</keyword>
<keyword evidence="14" id="KW-1185">Reference proteome</keyword>
<feature type="region of interest" description="Disordered" evidence="9">
    <location>
        <begin position="565"/>
        <end position="592"/>
    </location>
</feature>
<evidence type="ECO:0000256" key="1">
    <source>
        <dbReference type="ARBA" id="ARBA00004563"/>
    </source>
</evidence>
<evidence type="ECO:0000256" key="6">
    <source>
        <dbReference type="ARBA" id="ARBA00022989"/>
    </source>
</evidence>
<proteinExistence type="predicted"/>